<reference evidence="3 4" key="1">
    <citation type="journal article" date="2020" name="Phytopathology">
        <title>A high-quality genome resource of Botrytis fragariae, a new and rapidly spreading fungal pathogen causing strawberry gray mold in the U.S.A.</title>
        <authorList>
            <person name="Wu Y."/>
            <person name="Saski C.A."/>
            <person name="Schnabel G."/>
            <person name="Xiao S."/>
            <person name="Hu M."/>
        </authorList>
    </citation>
    <scope>NUCLEOTIDE SEQUENCE [LARGE SCALE GENOMIC DNA]</scope>
    <source>
        <strain evidence="3 4">BVB16</strain>
    </source>
</reference>
<keyword evidence="4" id="KW-1185">Reference proteome</keyword>
<dbReference type="Pfam" id="PF01757">
    <property type="entry name" value="Acyl_transf_3"/>
    <property type="match status" value="1"/>
</dbReference>
<feature type="transmembrane region" description="Helical" evidence="1">
    <location>
        <begin position="336"/>
        <end position="355"/>
    </location>
</feature>
<dbReference type="InterPro" id="IPR002656">
    <property type="entry name" value="Acyl_transf_3_dom"/>
</dbReference>
<gene>
    <name evidence="3" type="ORF">Bfra_003039</name>
</gene>
<evidence type="ECO:0000313" key="4">
    <source>
        <dbReference type="Proteomes" id="UP000531561"/>
    </source>
</evidence>
<dbReference type="RefSeq" id="XP_037195579.1">
    <property type="nucleotide sequence ID" value="XM_037333451.1"/>
</dbReference>
<evidence type="ECO:0000259" key="2">
    <source>
        <dbReference type="Pfam" id="PF01757"/>
    </source>
</evidence>
<dbReference type="OrthoDB" id="5405781at2759"/>
<dbReference type="InterPro" id="IPR050879">
    <property type="entry name" value="Acyltransferase_3"/>
</dbReference>
<dbReference type="GO" id="GO:0016747">
    <property type="term" value="F:acyltransferase activity, transferring groups other than amino-acyl groups"/>
    <property type="evidence" value="ECO:0007669"/>
    <property type="project" value="InterPro"/>
</dbReference>
<keyword evidence="3" id="KW-0012">Acyltransferase</keyword>
<keyword evidence="3" id="KW-0808">Transferase</keyword>
<keyword evidence="1" id="KW-1133">Transmembrane helix</keyword>
<evidence type="ECO:0000313" key="3">
    <source>
        <dbReference type="EMBL" id="KAF5876633.1"/>
    </source>
</evidence>
<dbReference type="Proteomes" id="UP000531561">
    <property type="component" value="Unassembled WGS sequence"/>
</dbReference>
<comment type="caution">
    <text evidence="3">The sequence shown here is derived from an EMBL/GenBank/DDBJ whole genome shotgun (WGS) entry which is preliminary data.</text>
</comment>
<feature type="transmembrane region" description="Helical" evidence="1">
    <location>
        <begin position="106"/>
        <end position="126"/>
    </location>
</feature>
<feature type="transmembrane region" description="Helical" evidence="1">
    <location>
        <begin position="177"/>
        <end position="197"/>
    </location>
</feature>
<feature type="transmembrane region" description="Helical" evidence="1">
    <location>
        <begin position="251"/>
        <end position="269"/>
    </location>
</feature>
<keyword evidence="1" id="KW-0472">Membrane</keyword>
<feature type="transmembrane region" description="Helical" evidence="1">
    <location>
        <begin position="381"/>
        <end position="401"/>
    </location>
</feature>
<accession>A0A8H6ELI2</accession>
<dbReference type="GeneID" id="59257143"/>
<dbReference type="PANTHER" id="PTHR23028">
    <property type="entry name" value="ACETYLTRANSFERASE"/>
    <property type="match status" value="1"/>
</dbReference>
<feature type="domain" description="Acyltransferase 3" evidence="2">
    <location>
        <begin position="9"/>
        <end position="351"/>
    </location>
</feature>
<dbReference type="AlphaFoldDB" id="A0A8H6ELI2"/>
<evidence type="ECO:0000256" key="1">
    <source>
        <dbReference type="SAM" id="Phobius"/>
    </source>
</evidence>
<protein>
    <submittedName>
        <fullName evidence="3">Putative acyltransferase family protein</fullName>
    </submittedName>
</protein>
<dbReference type="EMBL" id="JABFCT010000004">
    <property type="protein sequence ID" value="KAF5876633.1"/>
    <property type="molecule type" value="Genomic_DNA"/>
</dbReference>
<proteinExistence type="predicted"/>
<sequence>MSVKTENVKWVDGLRGIASLLVVATHIARAFDPDLFLPSSGEGLRPRLLQLPILRILPQGRIGVTIFSLVTGYVCALKPIRQCRAGNQTACFNTISRSAFRRVPRLVLPTTIATTIIWFLCQFGIYKVAKRSDSWWIEATSPDITPYFGDAVKSLLYHLITTWTRGWNIYDGNQWTLLPLLKGAMMVYVFMLGTAGMKSRYRMMSSMALFVYFYVANDCNCIRNAILLWNISLRSLSTSTPHRVAQNRHMARYYLAPSLIVLGLIFASYPEGKPELQAWSQSLYNLSLWIFPHDPDVPRFYSGLGLELIALGIHFSPLCKDFLANKYLLWFGKNSFAVYLIHGTLLRTLLIWMLYGVSMPEDSVNEKGETVRGVLHMCGRFRWYSMLLVWFVMLYAMANAWTKWVDPWCGKVTQRWERYVFEEDGAREVVVDARGKNEGADKGLLG</sequence>
<dbReference type="PANTHER" id="PTHR23028:SF128">
    <property type="entry name" value="ACYLTRANSFERASE 3 DOMAIN-CONTAINING PROTEIN"/>
    <property type="match status" value="1"/>
</dbReference>
<name>A0A8H6ELI2_9HELO</name>
<keyword evidence="1" id="KW-0812">Transmembrane</keyword>
<organism evidence="3 4">
    <name type="scientific">Botrytis fragariae</name>
    <dbReference type="NCBI Taxonomy" id="1964551"/>
    <lineage>
        <taxon>Eukaryota</taxon>
        <taxon>Fungi</taxon>
        <taxon>Dikarya</taxon>
        <taxon>Ascomycota</taxon>
        <taxon>Pezizomycotina</taxon>
        <taxon>Leotiomycetes</taxon>
        <taxon>Helotiales</taxon>
        <taxon>Sclerotiniaceae</taxon>
        <taxon>Botrytis</taxon>
    </lineage>
</organism>